<dbReference type="RefSeq" id="WP_128489403.1">
    <property type="nucleotide sequence ID" value="NZ_JBHLXB010000004.1"/>
</dbReference>
<organism evidence="2 3">
    <name type="scientific">Falsigemmobacter intermedius</name>
    <dbReference type="NCBI Taxonomy" id="1553448"/>
    <lineage>
        <taxon>Bacteria</taxon>
        <taxon>Pseudomonadati</taxon>
        <taxon>Pseudomonadota</taxon>
        <taxon>Alphaproteobacteria</taxon>
        <taxon>Rhodobacterales</taxon>
        <taxon>Paracoccaceae</taxon>
        <taxon>Falsigemmobacter</taxon>
    </lineage>
</organism>
<dbReference type="EMBL" id="SBLC01000015">
    <property type="protein sequence ID" value="RWY40476.1"/>
    <property type="molecule type" value="Genomic_DNA"/>
</dbReference>
<dbReference type="Pfam" id="PF13403">
    <property type="entry name" value="Hint_2"/>
    <property type="match status" value="1"/>
</dbReference>
<dbReference type="Proteomes" id="UP000287168">
    <property type="component" value="Unassembled WGS sequence"/>
</dbReference>
<dbReference type="OrthoDB" id="7685535at2"/>
<accession>A0A444MAJ0</accession>
<comment type="caution">
    <text evidence="2">The sequence shown here is derived from an EMBL/GenBank/DDBJ whole genome shotgun (WGS) entry which is preliminary data.</text>
</comment>
<feature type="domain" description="Hedgehog/Intein (Hint)" evidence="1">
    <location>
        <begin position="19"/>
        <end position="143"/>
    </location>
</feature>
<keyword evidence="3" id="KW-1185">Reference proteome</keyword>
<dbReference type="AlphaFoldDB" id="A0A444MAJ0"/>
<evidence type="ECO:0000313" key="3">
    <source>
        <dbReference type="Proteomes" id="UP000287168"/>
    </source>
</evidence>
<evidence type="ECO:0000259" key="1">
    <source>
        <dbReference type="Pfam" id="PF13403"/>
    </source>
</evidence>
<proteinExistence type="predicted"/>
<evidence type="ECO:0000313" key="2">
    <source>
        <dbReference type="EMBL" id="RWY40476.1"/>
    </source>
</evidence>
<dbReference type="InterPro" id="IPR028992">
    <property type="entry name" value="Hedgehog/Intein_dom"/>
</dbReference>
<gene>
    <name evidence="2" type="ORF">EP867_11700</name>
</gene>
<sequence length="205" mass="21330">MSVSSEDDTPASFVTEGLLSGTRLVTARGFREVTALRPGDLLLTAEAGFAEIRAVQRAFCLAGPDTWPEALWPLEIPAGALGNRVALRLLPEQPVLLPAGSDALALPAAVLEGRGGICRTPPESVEEVVILQLSKGALVCAEGDLQLYCPPDNQGMPPGFAPPDLSDLPLAGLAEARALIRALDEAPPEGDALMLTQAALRAVPP</sequence>
<name>A0A444MAJ0_9RHOB</name>
<protein>
    <recommendedName>
        <fullName evidence="1">Hedgehog/Intein (Hint) domain-containing protein</fullName>
    </recommendedName>
</protein>
<reference evidence="2 3" key="1">
    <citation type="journal article" date="2015" name="Int. J. Syst. Evol. Microbiol.">
        <title>Gemmobacter intermedius sp. nov., isolated from a white stork (Ciconia ciconia).</title>
        <authorList>
            <person name="Kampfer P."/>
            <person name="Jerzak L."/>
            <person name="Wilharm G."/>
            <person name="Golke J."/>
            <person name="Busse H.J."/>
            <person name="Glaeser S.P."/>
        </authorList>
    </citation>
    <scope>NUCLEOTIDE SEQUENCE [LARGE SCALE GENOMIC DNA]</scope>
    <source>
        <strain evidence="2 3">119/4</strain>
    </source>
</reference>